<dbReference type="HOGENOM" id="CLU_2813901_0_0_1"/>
<proteinExistence type="predicted"/>
<protein>
    <submittedName>
        <fullName evidence="1">Uncharacterized protein</fullName>
    </submittedName>
</protein>
<name>A0A0C2ZWA7_9AGAM</name>
<dbReference type="EMBL" id="KN822020">
    <property type="protein sequence ID" value="KIM65753.1"/>
    <property type="molecule type" value="Genomic_DNA"/>
</dbReference>
<reference evidence="1 2" key="1">
    <citation type="submission" date="2014-04" db="EMBL/GenBank/DDBJ databases">
        <authorList>
            <consortium name="DOE Joint Genome Institute"/>
            <person name="Kuo A."/>
            <person name="Kohler A."/>
            <person name="Nagy L.G."/>
            <person name="Floudas D."/>
            <person name="Copeland A."/>
            <person name="Barry K.W."/>
            <person name="Cichocki N."/>
            <person name="Veneault-Fourrey C."/>
            <person name="LaButti K."/>
            <person name="Lindquist E.A."/>
            <person name="Lipzen A."/>
            <person name="Lundell T."/>
            <person name="Morin E."/>
            <person name="Murat C."/>
            <person name="Sun H."/>
            <person name="Tunlid A."/>
            <person name="Henrissat B."/>
            <person name="Grigoriev I.V."/>
            <person name="Hibbett D.S."/>
            <person name="Martin F."/>
            <person name="Nordberg H.P."/>
            <person name="Cantor M.N."/>
            <person name="Hua S.X."/>
        </authorList>
    </citation>
    <scope>NUCLEOTIDE SEQUENCE [LARGE SCALE GENOMIC DNA]</scope>
    <source>
        <strain evidence="1 2">Foug A</strain>
    </source>
</reference>
<evidence type="ECO:0000313" key="1">
    <source>
        <dbReference type="EMBL" id="KIM65753.1"/>
    </source>
</evidence>
<dbReference type="InParanoid" id="A0A0C2ZWA7"/>
<accession>A0A0C2ZWA7</accession>
<keyword evidence="2" id="KW-1185">Reference proteome</keyword>
<evidence type="ECO:0000313" key="2">
    <source>
        <dbReference type="Proteomes" id="UP000053989"/>
    </source>
</evidence>
<sequence length="67" mass="7434">MGLSTTCSCGDTVRLVLFGRLTSYTAEIRWYSNNTHSGTLLPSTQRTRPTVVALSERLKRNMRSAGI</sequence>
<reference evidence="2" key="2">
    <citation type="submission" date="2015-01" db="EMBL/GenBank/DDBJ databases">
        <title>Evolutionary Origins and Diversification of the Mycorrhizal Mutualists.</title>
        <authorList>
            <consortium name="DOE Joint Genome Institute"/>
            <consortium name="Mycorrhizal Genomics Consortium"/>
            <person name="Kohler A."/>
            <person name="Kuo A."/>
            <person name="Nagy L.G."/>
            <person name="Floudas D."/>
            <person name="Copeland A."/>
            <person name="Barry K.W."/>
            <person name="Cichocki N."/>
            <person name="Veneault-Fourrey C."/>
            <person name="LaButti K."/>
            <person name="Lindquist E.A."/>
            <person name="Lipzen A."/>
            <person name="Lundell T."/>
            <person name="Morin E."/>
            <person name="Murat C."/>
            <person name="Riley R."/>
            <person name="Ohm R."/>
            <person name="Sun H."/>
            <person name="Tunlid A."/>
            <person name="Henrissat B."/>
            <person name="Grigoriev I.V."/>
            <person name="Hibbett D.S."/>
            <person name="Martin F."/>
        </authorList>
    </citation>
    <scope>NUCLEOTIDE SEQUENCE [LARGE SCALE GENOMIC DNA]</scope>
    <source>
        <strain evidence="2">Foug A</strain>
    </source>
</reference>
<gene>
    <name evidence="1" type="ORF">SCLCIDRAFT_1211737</name>
</gene>
<dbReference type="AlphaFoldDB" id="A0A0C2ZWA7"/>
<dbReference type="Proteomes" id="UP000053989">
    <property type="component" value="Unassembled WGS sequence"/>
</dbReference>
<organism evidence="1 2">
    <name type="scientific">Scleroderma citrinum Foug A</name>
    <dbReference type="NCBI Taxonomy" id="1036808"/>
    <lineage>
        <taxon>Eukaryota</taxon>
        <taxon>Fungi</taxon>
        <taxon>Dikarya</taxon>
        <taxon>Basidiomycota</taxon>
        <taxon>Agaricomycotina</taxon>
        <taxon>Agaricomycetes</taxon>
        <taxon>Agaricomycetidae</taxon>
        <taxon>Boletales</taxon>
        <taxon>Sclerodermatineae</taxon>
        <taxon>Sclerodermataceae</taxon>
        <taxon>Scleroderma</taxon>
    </lineage>
</organism>